<comment type="similarity">
    <text evidence="2 10">Belongs to the ADP/ATP translocase tlc family.</text>
</comment>
<feature type="transmembrane region" description="Helical" evidence="10">
    <location>
        <begin position="188"/>
        <end position="210"/>
    </location>
</feature>
<comment type="subcellular location">
    <subcellularLocation>
        <location evidence="1">Cell membrane</location>
        <topology evidence="1">Multi-pass membrane protein</topology>
    </subcellularLocation>
    <subcellularLocation>
        <location evidence="10">Membrane</location>
        <topology evidence="10">Multi-pass membrane protein</topology>
    </subcellularLocation>
</comment>
<dbReference type="Pfam" id="PF03219">
    <property type="entry name" value="TLC"/>
    <property type="match status" value="1"/>
</dbReference>
<evidence type="ECO:0000256" key="3">
    <source>
        <dbReference type="ARBA" id="ARBA00022448"/>
    </source>
</evidence>
<feature type="transmembrane region" description="Helical" evidence="10">
    <location>
        <begin position="98"/>
        <end position="118"/>
    </location>
</feature>
<evidence type="ECO:0000256" key="2">
    <source>
        <dbReference type="ARBA" id="ARBA00007127"/>
    </source>
</evidence>
<comment type="caution">
    <text evidence="11">The sequence shown here is derived from an EMBL/GenBank/DDBJ whole genome shotgun (WGS) entry which is preliminary data.</text>
</comment>
<sequence>MSTQSNTETINEFSKLRSLVWPIHRYELKKFLPMSFLIFCILFIYTVARNTKDSLIATAPAAGPEAMSYLKSLFVISSAFLFVVLYAKLANIFSAEKLFYILVSFFLIYFACFAFILYPNVNSLHPNINTIHNLQESFPRLRFLFSVYAVWTYSLFYIFSELWGSVCVSLLFWQFANEIVKTNEAKRFYPLFVLIGNLSLILAGTIVSKLSANSNIENINLYWGTTLKKLMSIVIIIGIMCMIVYRWMQTNVLTDPKYYDNSSAKSSKKKKPKLSVLESFKYIFSSPYIGLIAMLVISYGMSIHLVEILWKKQLSLNFKGNPGGYNAFMGQFSRYTGIITIAIIFLTKNTIRKFGWLSAAIITPLALAISGAAFFLLLKSNSNKELCILGACYTATYVAVIVGAMQNIATKGSKYSFFDPTKEMAYIPLDQELKTKGKAAVDVVGGRLGKAGGGWAVMILFFITAAKDAMVLANYFIVIVSIIVILWIISVFALNTRYKKLVSEQSTK</sequence>
<keyword evidence="7 10" id="KW-1133">Transmembrane helix</keyword>
<feature type="transmembrane region" description="Helical" evidence="10">
    <location>
        <begin position="230"/>
        <end position="248"/>
    </location>
</feature>
<organism evidence="11 12">
    <name type="scientific">Candidatus Xenohaliotis californiensis</name>
    <dbReference type="NCBI Taxonomy" id="84677"/>
    <lineage>
        <taxon>Bacteria</taxon>
        <taxon>Pseudomonadati</taxon>
        <taxon>Pseudomonadota</taxon>
        <taxon>Alphaproteobacteria</taxon>
        <taxon>Rickettsiales</taxon>
        <taxon>Anaplasmataceae</taxon>
        <taxon>Candidatus Xenohaliotis</taxon>
    </lineage>
</organism>
<evidence type="ECO:0000256" key="1">
    <source>
        <dbReference type="ARBA" id="ARBA00004651"/>
    </source>
</evidence>
<evidence type="ECO:0000256" key="7">
    <source>
        <dbReference type="ARBA" id="ARBA00022989"/>
    </source>
</evidence>
<evidence type="ECO:0000256" key="5">
    <source>
        <dbReference type="ARBA" id="ARBA00022741"/>
    </source>
</evidence>
<evidence type="ECO:0000256" key="10">
    <source>
        <dbReference type="RuleBase" id="RU363121"/>
    </source>
</evidence>
<feature type="transmembrane region" description="Helical" evidence="10">
    <location>
        <begin position="325"/>
        <end position="347"/>
    </location>
</feature>
<gene>
    <name evidence="11" type="primary">tlcA</name>
    <name evidence="11" type="ORF">CAXC1_10009</name>
</gene>
<name>A0ABM9N7L3_9RICK</name>
<evidence type="ECO:0000313" key="11">
    <source>
        <dbReference type="EMBL" id="CAK8162590.1"/>
    </source>
</evidence>
<evidence type="ECO:0000313" key="12">
    <source>
        <dbReference type="Proteomes" id="UP001314181"/>
    </source>
</evidence>
<evidence type="ECO:0000256" key="9">
    <source>
        <dbReference type="ARBA" id="ARBA00024792"/>
    </source>
</evidence>
<dbReference type="PANTHER" id="PTHR31187">
    <property type="match status" value="1"/>
</dbReference>
<feature type="transmembrane region" description="Helical" evidence="10">
    <location>
        <begin position="31"/>
        <end position="48"/>
    </location>
</feature>
<protein>
    <recommendedName>
        <fullName evidence="10">ADP,ATP carrier protein</fullName>
    </recommendedName>
</protein>
<dbReference type="NCBIfam" id="TIGR00769">
    <property type="entry name" value="AAA"/>
    <property type="match status" value="1"/>
</dbReference>
<evidence type="ECO:0000256" key="4">
    <source>
        <dbReference type="ARBA" id="ARBA00022692"/>
    </source>
</evidence>
<keyword evidence="12" id="KW-1185">Reference proteome</keyword>
<dbReference type="RefSeq" id="WP_338363688.1">
    <property type="nucleotide sequence ID" value="NZ_CAWVOK010000011.1"/>
</dbReference>
<dbReference type="InterPro" id="IPR004667">
    <property type="entry name" value="ADP_ATP_car_bac_type"/>
</dbReference>
<feature type="transmembrane region" description="Helical" evidence="10">
    <location>
        <begin position="68"/>
        <end position="86"/>
    </location>
</feature>
<keyword evidence="6 10" id="KW-0067">ATP-binding</keyword>
<proteinExistence type="inferred from homology"/>
<comment type="function">
    <text evidence="9 10">Provides the rickettsial cell with host ATP in exchange for rickettsial ADP. This is an obligate exchange system. This energy acquiring activity is an important component of rickettsial parasitism.</text>
</comment>
<dbReference type="Proteomes" id="UP001314181">
    <property type="component" value="Unassembled WGS sequence"/>
</dbReference>
<keyword evidence="8 10" id="KW-0472">Membrane</keyword>
<dbReference type="SUPFAM" id="SSF103473">
    <property type="entry name" value="MFS general substrate transporter"/>
    <property type="match status" value="1"/>
</dbReference>
<accession>A0ABM9N7L3</accession>
<feature type="transmembrane region" description="Helical" evidence="10">
    <location>
        <begin position="354"/>
        <end position="376"/>
    </location>
</feature>
<evidence type="ECO:0000256" key="8">
    <source>
        <dbReference type="ARBA" id="ARBA00023136"/>
    </source>
</evidence>
<dbReference type="EMBL" id="CAWVOK010000011">
    <property type="protein sequence ID" value="CAK8162590.1"/>
    <property type="molecule type" value="Genomic_DNA"/>
</dbReference>
<keyword evidence="3 10" id="KW-0813">Transport</keyword>
<feature type="transmembrane region" description="Helical" evidence="10">
    <location>
        <begin position="280"/>
        <end position="305"/>
    </location>
</feature>
<reference evidence="11 12" key="1">
    <citation type="submission" date="2024-01" db="EMBL/GenBank/DDBJ databases">
        <authorList>
            <person name="Kunselman E."/>
        </authorList>
    </citation>
    <scope>NUCLEOTIDE SEQUENCE [LARGE SCALE GENOMIC DNA]</scope>
    <source>
        <strain evidence="11">2 abalone samples</strain>
    </source>
</reference>
<feature type="transmembrane region" description="Helical" evidence="10">
    <location>
        <begin position="388"/>
        <end position="409"/>
    </location>
</feature>
<keyword evidence="5 10" id="KW-0547">Nucleotide-binding</keyword>
<feature type="transmembrane region" description="Helical" evidence="10">
    <location>
        <begin position="448"/>
        <end position="466"/>
    </location>
</feature>
<dbReference type="PANTHER" id="PTHR31187:SF1">
    <property type="entry name" value="ADP,ATP CARRIER PROTEIN 1"/>
    <property type="match status" value="1"/>
</dbReference>
<feature type="transmembrane region" description="Helical" evidence="10">
    <location>
        <begin position="150"/>
        <end position="176"/>
    </location>
</feature>
<keyword evidence="4 10" id="KW-0812">Transmembrane</keyword>
<dbReference type="InterPro" id="IPR036259">
    <property type="entry name" value="MFS_trans_sf"/>
</dbReference>
<feature type="transmembrane region" description="Helical" evidence="10">
    <location>
        <begin position="472"/>
        <end position="494"/>
    </location>
</feature>
<evidence type="ECO:0000256" key="6">
    <source>
        <dbReference type="ARBA" id="ARBA00022840"/>
    </source>
</evidence>